<dbReference type="InterPro" id="IPR053385">
    <property type="entry name" value="ABC_transport_permease"/>
</dbReference>
<keyword evidence="9" id="KW-0732">Signal</keyword>
<protein>
    <submittedName>
        <fullName evidence="11">ABC-type dipeptide/oligopeptide/nickel transport system, permease component</fullName>
    </submittedName>
</protein>
<keyword evidence="6 8" id="KW-0472">Membrane</keyword>
<keyword evidence="3" id="KW-1003">Cell membrane</keyword>
<keyword evidence="4 8" id="KW-0812">Transmembrane</keyword>
<evidence type="ECO:0000256" key="4">
    <source>
        <dbReference type="ARBA" id="ARBA00022692"/>
    </source>
</evidence>
<evidence type="ECO:0000256" key="9">
    <source>
        <dbReference type="SAM" id="SignalP"/>
    </source>
</evidence>
<dbReference type="PANTHER" id="PTHR43386:SF1">
    <property type="entry name" value="D,D-DIPEPTIDE TRANSPORT SYSTEM PERMEASE PROTEIN DDPC-RELATED"/>
    <property type="match status" value="1"/>
</dbReference>
<evidence type="ECO:0000313" key="12">
    <source>
        <dbReference type="Proteomes" id="UP000033457"/>
    </source>
</evidence>
<comment type="subcellular location">
    <subcellularLocation>
        <location evidence="1 8">Cell membrane</location>
        <topology evidence="1 8">Multi-pass membrane protein</topology>
    </subcellularLocation>
</comment>
<dbReference type="InterPro" id="IPR000515">
    <property type="entry name" value="MetI-like"/>
</dbReference>
<keyword evidence="2 8" id="KW-0813">Transport</keyword>
<keyword evidence="12" id="KW-1185">Reference proteome</keyword>
<feature type="transmembrane region" description="Helical" evidence="8">
    <location>
        <begin position="64"/>
        <end position="87"/>
    </location>
</feature>
<evidence type="ECO:0000256" key="8">
    <source>
        <dbReference type="RuleBase" id="RU363032"/>
    </source>
</evidence>
<evidence type="ECO:0000256" key="1">
    <source>
        <dbReference type="ARBA" id="ARBA00004651"/>
    </source>
</evidence>
<dbReference type="Proteomes" id="UP000033457">
    <property type="component" value="Chromosome"/>
</dbReference>
<dbReference type="OrthoDB" id="9812701at2"/>
<evidence type="ECO:0000256" key="2">
    <source>
        <dbReference type="ARBA" id="ARBA00022448"/>
    </source>
</evidence>
<dbReference type="NCBIfam" id="NF045474">
    <property type="entry name" value="Opp2C"/>
    <property type="match status" value="1"/>
</dbReference>
<dbReference type="HOGENOM" id="CLU_028518_1_1_11"/>
<dbReference type="InterPro" id="IPR050366">
    <property type="entry name" value="BP-dependent_transpt_permease"/>
</dbReference>
<evidence type="ECO:0000259" key="10">
    <source>
        <dbReference type="PROSITE" id="PS50928"/>
    </source>
</evidence>
<evidence type="ECO:0000256" key="3">
    <source>
        <dbReference type="ARBA" id="ARBA00022475"/>
    </source>
</evidence>
<name>A0A0F6QZ97_9CORY</name>
<evidence type="ECO:0000313" key="11">
    <source>
        <dbReference type="EMBL" id="AKE41022.1"/>
    </source>
</evidence>
<dbReference type="Gene3D" id="1.10.3720.10">
    <property type="entry name" value="MetI-like"/>
    <property type="match status" value="1"/>
</dbReference>
<dbReference type="GO" id="GO:0055085">
    <property type="term" value="P:transmembrane transport"/>
    <property type="evidence" value="ECO:0007669"/>
    <property type="project" value="InterPro"/>
</dbReference>
<evidence type="ECO:0000256" key="5">
    <source>
        <dbReference type="ARBA" id="ARBA00022989"/>
    </source>
</evidence>
<evidence type="ECO:0000256" key="6">
    <source>
        <dbReference type="ARBA" id="ARBA00023136"/>
    </source>
</evidence>
<feature type="transmembrane region" description="Helical" evidence="8">
    <location>
        <begin position="192"/>
        <end position="210"/>
    </location>
</feature>
<dbReference type="STRING" id="35755.UL82_04085"/>
<dbReference type="EMBL" id="CP011312">
    <property type="protein sequence ID" value="AKE41022.1"/>
    <property type="molecule type" value="Genomic_DNA"/>
</dbReference>
<dbReference type="AlphaFoldDB" id="A0A0F6QZ97"/>
<dbReference type="PANTHER" id="PTHR43386">
    <property type="entry name" value="OLIGOPEPTIDE TRANSPORT SYSTEM PERMEASE PROTEIN APPC"/>
    <property type="match status" value="1"/>
</dbReference>
<feature type="signal peptide" evidence="9">
    <location>
        <begin position="1"/>
        <end position="21"/>
    </location>
</feature>
<evidence type="ECO:0000256" key="7">
    <source>
        <dbReference type="ARBA" id="ARBA00024202"/>
    </source>
</evidence>
<comment type="similarity">
    <text evidence="7">Belongs to the binding-protein-dependent transport system permease family. OppBC subfamily.</text>
</comment>
<reference evidence="11 12" key="1">
    <citation type="journal article" date="2015" name="Genome Announc.">
        <title>Complete Genome Sequence of Corynebacterium kutscheri DSM 20755, a Corynebacterial Type Strain with Remarkably Low G+C Content of Chromosomal DNA.</title>
        <authorList>
            <person name="Ruckert C."/>
            <person name="Albersmeier A."/>
            <person name="Winkler A."/>
            <person name="Tauch A."/>
        </authorList>
    </citation>
    <scope>NUCLEOTIDE SEQUENCE [LARGE SCALE GENOMIC DNA]</scope>
    <source>
        <strain evidence="11 12">DSM 20755</strain>
    </source>
</reference>
<dbReference type="PROSITE" id="PS50928">
    <property type="entry name" value="ABC_TM1"/>
    <property type="match status" value="1"/>
</dbReference>
<feature type="domain" description="ABC transmembrane type-1" evidence="10">
    <location>
        <begin position="60"/>
        <end position="249"/>
    </location>
</feature>
<accession>A0A0F6QZ97</accession>
<feature type="transmembrane region" description="Helical" evidence="8">
    <location>
        <begin position="230"/>
        <end position="252"/>
    </location>
</feature>
<gene>
    <name evidence="11" type="ORF">UL82_04085</name>
</gene>
<organism evidence="11 12">
    <name type="scientific">Corynebacterium kutscheri</name>
    <dbReference type="NCBI Taxonomy" id="35755"/>
    <lineage>
        <taxon>Bacteria</taxon>
        <taxon>Bacillati</taxon>
        <taxon>Actinomycetota</taxon>
        <taxon>Actinomycetes</taxon>
        <taxon>Mycobacteriales</taxon>
        <taxon>Corynebacteriaceae</taxon>
        <taxon>Corynebacterium</taxon>
    </lineage>
</organism>
<dbReference type="SUPFAM" id="SSF161098">
    <property type="entry name" value="MetI-like"/>
    <property type="match status" value="1"/>
</dbReference>
<dbReference type="Pfam" id="PF00528">
    <property type="entry name" value="BPD_transp_1"/>
    <property type="match status" value="1"/>
</dbReference>
<dbReference type="GO" id="GO:0005886">
    <property type="term" value="C:plasma membrane"/>
    <property type="evidence" value="ECO:0007669"/>
    <property type="project" value="UniProtKB-SubCell"/>
</dbReference>
<dbReference type="RefSeq" id="WP_046439130.1">
    <property type="nucleotide sequence ID" value="NZ_CP011312.1"/>
</dbReference>
<feature type="chain" id="PRO_5043119963" evidence="9">
    <location>
        <begin position="22"/>
        <end position="261"/>
    </location>
</feature>
<sequence length="261" mass="28037">MKKVLIIFVLLLLLCLGPFLAPQDPYTVDLSHALQGSSTSNWLGTDNLGRDVLSRLLTGAPTTVGLSMVALLFSTMVGVPIGMYAGIGSKGRDWTLMRVTDTFLSFPEYVIAIVITGIMGPGVLNLIFAIVVVKWVGYARLARSIVMEEKHKDYVISARISGASSTRIVREHLLVHIAGSVLALATLDMGKIVLLVASLSFLGLGVPQPSPEWGAMLSEGRTYFVEAPSLMIYPGLAILLVVLLTSVAGDQLTHRFSGGRR</sequence>
<proteinExistence type="inferred from homology"/>
<dbReference type="KEGG" id="cku:UL82_04085"/>
<keyword evidence="5 8" id="KW-1133">Transmembrane helix</keyword>
<dbReference type="InterPro" id="IPR035906">
    <property type="entry name" value="MetI-like_sf"/>
</dbReference>
<dbReference type="CDD" id="cd06261">
    <property type="entry name" value="TM_PBP2"/>
    <property type="match status" value="1"/>
</dbReference>